<comment type="caution">
    <text evidence="2">The sequence shown here is derived from an EMBL/GenBank/DDBJ whole genome shotgun (WGS) entry which is preliminary data.</text>
</comment>
<organism evidence="2 3">
    <name type="scientific">Methylobacter tundripaludum</name>
    <dbReference type="NCBI Taxonomy" id="173365"/>
    <lineage>
        <taxon>Bacteria</taxon>
        <taxon>Pseudomonadati</taxon>
        <taxon>Pseudomonadota</taxon>
        <taxon>Gammaproteobacteria</taxon>
        <taxon>Methylococcales</taxon>
        <taxon>Methylococcaceae</taxon>
        <taxon>Methylobacter</taxon>
    </lineage>
</organism>
<reference evidence="2 3" key="1">
    <citation type="submission" date="2018-02" db="EMBL/GenBank/DDBJ databases">
        <title>Subsurface microbial communities from deep shales in Ohio and West Virginia, USA.</title>
        <authorList>
            <person name="Wrighton K."/>
        </authorList>
    </citation>
    <scope>NUCLEOTIDE SEQUENCE [LARGE SCALE GENOMIC DNA]</scope>
    <source>
        <strain evidence="2 3">OWC-DMM</strain>
    </source>
</reference>
<dbReference type="Gene3D" id="2.60.40.1120">
    <property type="entry name" value="Carboxypeptidase-like, regulatory domain"/>
    <property type="match status" value="1"/>
</dbReference>
<dbReference type="EMBL" id="PTIZ01000015">
    <property type="protein sequence ID" value="PPK73002.1"/>
    <property type="molecule type" value="Genomic_DNA"/>
</dbReference>
<proteinExistence type="predicted"/>
<accession>A0A2S6H692</accession>
<evidence type="ECO:0000313" key="3">
    <source>
        <dbReference type="Proteomes" id="UP000240010"/>
    </source>
</evidence>
<dbReference type="Proteomes" id="UP000240010">
    <property type="component" value="Unassembled WGS sequence"/>
</dbReference>
<gene>
    <name evidence="2" type="ORF">B0F87_11548</name>
</gene>
<feature type="signal peptide" evidence="1">
    <location>
        <begin position="1"/>
        <end position="21"/>
    </location>
</feature>
<feature type="chain" id="PRO_5015720764" description="Carboxypeptidase family protein" evidence="1">
    <location>
        <begin position="22"/>
        <end position="140"/>
    </location>
</feature>
<evidence type="ECO:0008006" key="4">
    <source>
        <dbReference type="Google" id="ProtNLM"/>
    </source>
</evidence>
<name>A0A2S6H692_9GAMM</name>
<dbReference type="AlphaFoldDB" id="A0A2S6H692"/>
<evidence type="ECO:0000313" key="2">
    <source>
        <dbReference type="EMBL" id="PPK73002.1"/>
    </source>
</evidence>
<keyword evidence="1" id="KW-0732">Signal</keyword>
<protein>
    <recommendedName>
        <fullName evidence="4">Carboxypeptidase family protein</fullName>
    </recommendedName>
</protein>
<dbReference type="RefSeq" id="WP_104430312.1">
    <property type="nucleotide sequence ID" value="NZ_PTIZ01000015.1"/>
</dbReference>
<sequence length="140" mass="15252">MKRLRLVLILANILFCFSAFADQSLIKPQSQGEVTFVSGGVGVDEQNAMQAMRADFNLHLLFSVKGTGEYVSDVTVRIADSSGNALLESVSDGPMLFAKLKPGRYIVTVDRDGQAIRKTVKVGGPQRTSLSFTWPQEQGD</sequence>
<evidence type="ECO:0000256" key="1">
    <source>
        <dbReference type="SAM" id="SignalP"/>
    </source>
</evidence>